<evidence type="ECO:0000256" key="3">
    <source>
        <dbReference type="ARBA" id="ARBA00022679"/>
    </source>
</evidence>
<keyword evidence="7" id="KW-0652">Protein synthesis inhibitor</keyword>
<dbReference type="InterPro" id="IPR011009">
    <property type="entry name" value="Kinase-like_dom_sf"/>
</dbReference>
<dbReference type="Proteomes" id="UP000759131">
    <property type="component" value="Unassembled WGS sequence"/>
</dbReference>
<evidence type="ECO:0000256" key="2">
    <source>
        <dbReference type="ARBA" id="ARBA00022527"/>
    </source>
</evidence>
<dbReference type="GO" id="GO:0005634">
    <property type="term" value="C:nucleus"/>
    <property type="evidence" value="ECO:0007669"/>
    <property type="project" value="TreeGrafter"/>
</dbReference>
<dbReference type="GO" id="GO:0017148">
    <property type="term" value="P:negative regulation of translation"/>
    <property type="evidence" value="ECO:0007669"/>
    <property type="project" value="UniProtKB-KW"/>
</dbReference>
<evidence type="ECO:0000256" key="7">
    <source>
        <dbReference type="ARBA" id="ARBA00023193"/>
    </source>
</evidence>
<evidence type="ECO:0000256" key="5">
    <source>
        <dbReference type="ARBA" id="ARBA00022777"/>
    </source>
</evidence>
<evidence type="ECO:0000256" key="8">
    <source>
        <dbReference type="ARBA" id="ARBA00037982"/>
    </source>
</evidence>
<dbReference type="PANTHER" id="PTHR11042">
    <property type="entry name" value="EUKARYOTIC TRANSLATION INITIATION FACTOR 2-ALPHA KINASE EIF2-ALPHA KINASE -RELATED"/>
    <property type="match status" value="1"/>
</dbReference>
<keyword evidence="3" id="KW-0808">Transferase</keyword>
<evidence type="ECO:0000256" key="6">
    <source>
        <dbReference type="ARBA" id="ARBA00022840"/>
    </source>
</evidence>
<organism evidence="12">
    <name type="scientific">Medioppia subpectinata</name>
    <dbReference type="NCBI Taxonomy" id="1979941"/>
    <lineage>
        <taxon>Eukaryota</taxon>
        <taxon>Metazoa</taxon>
        <taxon>Ecdysozoa</taxon>
        <taxon>Arthropoda</taxon>
        <taxon>Chelicerata</taxon>
        <taxon>Arachnida</taxon>
        <taxon>Acari</taxon>
        <taxon>Acariformes</taxon>
        <taxon>Sarcoptiformes</taxon>
        <taxon>Oribatida</taxon>
        <taxon>Brachypylina</taxon>
        <taxon>Oppioidea</taxon>
        <taxon>Oppiidae</taxon>
        <taxon>Medioppia</taxon>
    </lineage>
</organism>
<evidence type="ECO:0000313" key="12">
    <source>
        <dbReference type="EMBL" id="CAD7627298.1"/>
    </source>
</evidence>
<name>A0A7R9KQ33_9ACAR</name>
<feature type="non-terminal residue" evidence="12">
    <location>
        <position position="149"/>
    </location>
</feature>
<dbReference type="SUPFAM" id="SSF56112">
    <property type="entry name" value="Protein kinase-like (PK-like)"/>
    <property type="match status" value="1"/>
</dbReference>
<dbReference type="EMBL" id="OC859193">
    <property type="protein sequence ID" value="CAD7627298.1"/>
    <property type="molecule type" value="Genomic_DNA"/>
</dbReference>
<feature type="domain" description="Protein kinase" evidence="11">
    <location>
        <begin position="1"/>
        <end position="149"/>
    </location>
</feature>
<dbReference type="Gene3D" id="1.10.510.10">
    <property type="entry name" value="Transferase(Phosphotransferase) domain 1"/>
    <property type="match status" value="1"/>
</dbReference>
<dbReference type="OrthoDB" id="248923at2759"/>
<protein>
    <recommendedName>
        <fullName evidence="1">non-specific serine/threonine protein kinase</fullName>
        <ecNumber evidence="1">2.7.11.1</ecNumber>
    </recommendedName>
</protein>
<evidence type="ECO:0000256" key="1">
    <source>
        <dbReference type="ARBA" id="ARBA00012513"/>
    </source>
</evidence>
<evidence type="ECO:0000313" key="13">
    <source>
        <dbReference type="Proteomes" id="UP000759131"/>
    </source>
</evidence>
<comment type="similarity">
    <text evidence="8">Belongs to the protein kinase superfamily. Ser/Thr protein kinase family. GCN2 subfamily.</text>
</comment>
<keyword evidence="6" id="KW-0067">ATP-binding</keyword>
<evidence type="ECO:0000256" key="10">
    <source>
        <dbReference type="ARBA" id="ARBA00048977"/>
    </source>
</evidence>
<keyword evidence="4" id="KW-0547">Nucleotide-binding</keyword>
<accession>A0A7R9KQ33</accession>
<sequence>MMYYDSWLESNHLYIQMEFCSQNLRSVLKDKPIVFGRDPDEHMRSVFEYFISCEIFRELLECVQYLHESDPPIIHRDLKPDNILILHNISSNRFIKVSDFATDHNTNKNIVIRNDQSGAGTIGYMAPEVLAGKAYNHLSDIYSLHTIGA</sequence>
<dbReference type="EMBL" id="CAJPIZ010004618">
    <property type="protein sequence ID" value="CAG2107728.1"/>
    <property type="molecule type" value="Genomic_DNA"/>
</dbReference>
<reference evidence="12" key="1">
    <citation type="submission" date="2020-11" db="EMBL/GenBank/DDBJ databases">
        <authorList>
            <person name="Tran Van P."/>
        </authorList>
    </citation>
    <scope>NUCLEOTIDE SEQUENCE</scope>
</reference>
<comment type="catalytic activity">
    <reaction evidence="9">
        <text>L-threonyl-[protein] + ATP = O-phospho-L-threonyl-[protein] + ADP + H(+)</text>
        <dbReference type="Rhea" id="RHEA:46608"/>
        <dbReference type="Rhea" id="RHEA-COMP:11060"/>
        <dbReference type="Rhea" id="RHEA-COMP:11605"/>
        <dbReference type="ChEBI" id="CHEBI:15378"/>
        <dbReference type="ChEBI" id="CHEBI:30013"/>
        <dbReference type="ChEBI" id="CHEBI:30616"/>
        <dbReference type="ChEBI" id="CHEBI:61977"/>
        <dbReference type="ChEBI" id="CHEBI:456216"/>
        <dbReference type="EC" id="2.7.11.1"/>
    </reaction>
    <physiologicalReaction direction="left-to-right" evidence="9">
        <dbReference type="Rhea" id="RHEA:46609"/>
    </physiologicalReaction>
</comment>
<dbReference type="GO" id="GO:0005524">
    <property type="term" value="F:ATP binding"/>
    <property type="evidence" value="ECO:0007669"/>
    <property type="project" value="UniProtKB-KW"/>
</dbReference>
<dbReference type="AlphaFoldDB" id="A0A7R9KQ33"/>
<dbReference type="PROSITE" id="PS00108">
    <property type="entry name" value="PROTEIN_KINASE_ST"/>
    <property type="match status" value="1"/>
</dbReference>
<dbReference type="EC" id="2.7.11.1" evidence="1"/>
<evidence type="ECO:0000259" key="11">
    <source>
        <dbReference type="PROSITE" id="PS50011"/>
    </source>
</evidence>
<dbReference type="InterPro" id="IPR008271">
    <property type="entry name" value="Ser/Thr_kinase_AS"/>
</dbReference>
<keyword evidence="5" id="KW-0418">Kinase</keyword>
<dbReference type="PROSITE" id="PS50011">
    <property type="entry name" value="PROTEIN_KINASE_DOM"/>
    <property type="match status" value="1"/>
</dbReference>
<evidence type="ECO:0000256" key="9">
    <source>
        <dbReference type="ARBA" id="ARBA00048659"/>
    </source>
</evidence>
<dbReference type="GO" id="GO:0005737">
    <property type="term" value="C:cytoplasm"/>
    <property type="evidence" value="ECO:0007669"/>
    <property type="project" value="TreeGrafter"/>
</dbReference>
<dbReference type="InterPro" id="IPR000719">
    <property type="entry name" value="Prot_kinase_dom"/>
</dbReference>
<evidence type="ECO:0000256" key="4">
    <source>
        <dbReference type="ARBA" id="ARBA00022741"/>
    </source>
</evidence>
<keyword evidence="13" id="KW-1185">Reference proteome</keyword>
<dbReference type="InterPro" id="IPR050339">
    <property type="entry name" value="CC_SR_Kinase"/>
</dbReference>
<comment type="catalytic activity">
    <reaction evidence="10">
        <text>L-seryl-[protein] + ATP = O-phospho-L-seryl-[protein] + ADP + H(+)</text>
        <dbReference type="Rhea" id="RHEA:17989"/>
        <dbReference type="Rhea" id="RHEA-COMP:9863"/>
        <dbReference type="Rhea" id="RHEA-COMP:11604"/>
        <dbReference type="ChEBI" id="CHEBI:15378"/>
        <dbReference type="ChEBI" id="CHEBI:29999"/>
        <dbReference type="ChEBI" id="CHEBI:30616"/>
        <dbReference type="ChEBI" id="CHEBI:83421"/>
        <dbReference type="ChEBI" id="CHEBI:456216"/>
        <dbReference type="EC" id="2.7.11.1"/>
    </reaction>
    <physiologicalReaction direction="left-to-right" evidence="10">
        <dbReference type="Rhea" id="RHEA:17990"/>
    </physiologicalReaction>
</comment>
<dbReference type="PANTHER" id="PTHR11042:SF160">
    <property type="entry name" value="EUKARYOTIC TRANSLATION INITIATION FACTOR 2-ALPHA KINASE 1"/>
    <property type="match status" value="1"/>
</dbReference>
<dbReference type="Pfam" id="PF00069">
    <property type="entry name" value="Pkinase"/>
    <property type="match status" value="1"/>
</dbReference>
<dbReference type="SMART" id="SM00220">
    <property type="entry name" value="S_TKc"/>
    <property type="match status" value="1"/>
</dbReference>
<dbReference type="GO" id="GO:0004694">
    <property type="term" value="F:eukaryotic translation initiation factor 2alpha kinase activity"/>
    <property type="evidence" value="ECO:0007669"/>
    <property type="project" value="TreeGrafter"/>
</dbReference>
<proteinExistence type="inferred from homology"/>
<gene>
    <name evidence="12" type="ORF">OSB1V03_LOCUS7728</name>
</gene>
<keyword evidence="2" id="KW-0723">Serine/threonine-protein kinase</keyword>